<evidence type="ECO:0000256" key="1">
    <source>
        <dbReference type="ARBA" id="ARBA00022737"/>
    </source>
</evidence>
<dbReference type="GO" id="GO:0035269">
    <property type="term" value="P:protein O-linked glycosylation via mannose"/>
    <property type="evidence" value="ECO:0007669"/>
    <property type="project" value="TreeGrafter"/>
</dbReference>
<keyword evidence="2" id="KW-0802">TPR repeat</keyword>
<reference evidence="4 5" key="1">
    <citation type="submission" date="2016-12" db="EMBL/GenBank/DDBJ databases">
        <authorList>
            <person name="Song W.-J."/>
            <person name="Kurnit D.M."/>
        </authorList>
    </citation>
    <scope>NUCLEOTIDE SEQUENCE [LARGE SCALE GENOMIC DNA]</scope>
    <source>
        <strain evidence="4 5">IMCC3135</strain>
    </source>
</reference>
<feature type="transmembrane region" description="Helical" evidence="3">
    <location>
        <begin position="310"/>
        <end position="333"/>
    </location>
</feature>
<keyword evidence="3" id="KW-0812">Transmembrane</keyword>
<evidence type="ECO:0000256" key="2">
    <source>
        <dbReference type="ARBA" id="ARBA00022803"/>
    </source>
</evidence>
<dbReference type="PANTHER" id="PTHR44227">
    <property type="match status" value="1"/>
</dbReference>
<dbReference type="AlphaFoldDB" id="A0A2Z2NZK7"/>
<feature type="transmembrane region" description="Helical" evidence="3">
    <location>
        <begin position="340"/>
        <end position="358"/>
    </location>
</feature>
<keyword evidence="3" id="KW-1133">Transmembrane helix</keyword>
<feature type="transmembrane region" description="Helical" evidence="3">
    <location>
        <begin position="236"/>
        <end position="257"/>
    </location>
</feature>
<proteinExistence type="predicted"/>
<accession>A0A2Z2NZK7</accession>
<dbReference type="Gene3D" id="1.25.40.10">
    <property type="entry name" value="Tetratricopeptide repeat domain"/>
    <property type="match status" value="1"/>
</dbReference>
<dbReference type="PANTHER" id="PTHR44227:SF3">
    <property type="entry name" value="PROTEIN O-MANNOSYL-TRANSFERASE TMTC4"/>
    <property type="match status" value="1"/>
</dbReference>
<keyword evidence="1" id="KW-0677">Repeat</keyword>
<dbReference type="Proteomes" id="UP000250079">
    <property type="component" value="Chromosome"/>
</dbReference>
<dbReference type="GO" id="GO:0000030">
    <property type="term" value="F:mannosyltransferase activity"/>
    <property type="evidence" value="ECO:0007669"/>
    <property type="project" value="TreeGrafter"/>
</dbReference>
<sequence length="643" mass="72033">MNESIRTGNRSAVFNAVAACGLFVVLLLCYYQGFNGPFLLDDVSSVIPAQIDALSISELTRVANGDKSSFFGRAIPVMSFALNNYLGDGSPYGFKVSNFLLHAITGVAIYAVLLQIFTRLNEYQKFFSTSEINKLALFCTAAWALHPLQISTVLYVVQRMAMLSALFSILALWLFLILRTTALTKPKRALVIVLMGTSILAACLSKENGVLAFVYIGFVELVVLRFRKYDGQLLTFYRRIFFAIVALTVLSAAFLLSTQYPQLLAGYEVRDYGIWERLMTEPGVLLFYLKLIALPNVADMSLYHDAYPVVRSFGLAVMIPAAVLLMLITASLLLYRKLPILLFGVGFFLISHSLESTFLPLELVFEHRNYLALIGVLAPITWLAALAVKSLEIRLPMKLLATAALALLSFQTFTRSIEWSDTVLLHRQALIEHPNSLRALNEWTIHLSAQGLNNKTMAHLEYSHQIRPDSPHFLIQLLMYSGAINGPNEQLFTYVREQMASNPLKAEEIATLRDIYDYFHQERFEWPDLTVVTGLYQVATTHSNKLLKAPVESLLFQQYSVLLSESGLTEKALVAAKRATQLDPVAPEPLLQLAQMQIDLERAADATNTLRQLDTVDRHGKFTAQRKTITNKLLQLSIAELEN</sequence>
<dbReference type="KEGG" id="gai:IMCC3135_29070"/>
<dbReference type="SUPFAM" id="SSF48452">
    <property type="entry name" value="TPR-like"/>
    <property type="match status" value="1"/>
</dbReference>
<feature type="transmembrane region" description="Helical" evidence="3">
    <location>
        <begin position="132"/>
        <end position="150"/>
    </location>
</feature>
<feature type="transmembrane region" description="Helical" evidence="3">
    <location>
        <begin position="99"/>
        <end position="120"/>
    </location>
</feature>
<dbReference type="EMBL" id="CP018632">
    <property type="protein sequence ID" value="ASJ75865.1"/>
    <property type="molecule type" value="Genomic_DNA"/>
</dbReference>
<gene>
    <name evidence="4" type="ORF">IMCC3135_29070</name>
</gene>
<evidence type="ECO:0000313" key="5">
    <source>
        <dbReference type="Proteomes" id="UP000250079"/>
    </source>
</evidence>
<evidence type="ECO:0000313" key="4">
    <source>
        <dbReference type="EMBL" id="ASJ75865.1"/>
    </source>
</evidence>
<evidence type="ECO:0000256" key="3">
    <source>
        <dbReference type="SAM" id="Phobius"/>
    </source>
</evidence>
<dbReference type="RefSeq" id="WP_088920713.1">
    <property type="nucleotide sequence ID" value="NZ_CP018632.1"/>
</dbReference>
<evidence type="ECO:0008006" key="6">
    <source>
        <dbReference type="Google" id="ProtNLM"/>
    </source>
</evidence>
<dbReference type="GO" id="GO:0030968">
    <property type="term" value="P:endoplasmic reticulum unfolded protein response"/>
    <property type="evidence" value="ECO:0007669"/>
    <property type="project" value="TreeGrafter"/>
</dbReference>
<feature type="transmembrane region" description="Helical" evidence="3">
    <location>
        <begin position="190"/>
        <end position="216"/>
    </location>
</feature>
<dbReference type="OrthoDB" id="8566379at2"/>
<feature type="transmembrane region" description="Helical" evidence="3">
    <location>
        <begin position="12"/>
        <end position="33"/>
    </location>
</feature>
<feature type="transmembrane region" description="Helical" evidence="3">
    <location>
        <begin position="156"/>
        <end position="178"/>
    </location>
</feature>
<dbReference type="InterPro" id="IPR052346">
    <property type="entry name" value="O-mannosyl-transferase_TMTC"/>
</dbReference>
<organism evidence="4 5">
    <name type="scientific">Granulosicoccus antarcticus IMCC3135</name>
    <dbReference type="NCBI Taxonomy" id="1192854"/>
    <lineage>
        <taxon>Bacteria</taxon>
        <taxon>Pseudomonadati</taxon>
        <taxon>Pseudomonadota</taxon>
        <taxon>Gammaproteobacteria</taxon>
        <taxon>Chromatiales</taxon>
        <taxon>Granulosicoccaceae</taxon>
        <taxon>Granulosicoccus</taxon>
    </lineage>
</organism>
<dbReference type="InterPro" id="IPR011990">
    <property type="entry name" value="TPR-like_helical_dom_sf"/>
</dbReference>
<keyword evidence="5" id="KW-1185">Reference proteome</keyword>
<protein>
    <recommendedName>
        <fullName evidence="6">Glycosyltransferase RgtA/B/C/D-like domain-containing protein</fullName>
    </recommendedName>
</protein>
<name>A0A2Z2NZK7_9GAMM</name>
<keyword evidence="3" id="KW-0472">Membrane</keyword>
<feature type="transmembrane region" description="Helical" evidence="3">
    <location>
        <begin position="370"/>
        <end position="388"/>
    </location>
</feature>